<protein>
    <submittedName>
        <fullName evidence="2">Small multi-drug export (Modular protein)</fullName>
    </submittedName>
</protein>
<evidence type="ECO:0000313" key="2">
    <source>
        <dbReference type="EMBL" id="CAO80940.1"/>
    </source>
</evidence>
<dbReference type="Proteomes" id="UP000002019">
    <property type="component" value="Chromosome"/>
</dbReference>
<dbReference type="EMBL" id="CU466930">
    <property type="protein sequence ID" value="CAO80940.1"/>
    <property type="molecule type" value="Genomic_DNA"/>
</dbReference>
<feature type="transmembrane region" description="Helical" evidence="1">
    <location>
        <begin position="72"/>
        <end position="100"/>
    </location>
</feature>
<keyword evidence="1" id="KW-0472">Membrane</keyword>
<feature type="transmembrane region" description="Helical" evidence="1">
    <location>
        <begin position="197"/>
        <end position="220"/>
    </location>
</feature>
<evidence type="ECO:0000256" key="1">
    <source>
        <dbReference type="SAM" id="Phobius"/>
    </source>
</evidence>
<sequence>MVDENINHPSIQIIDKIRVFDKWNYDNVIKGVKLDNRLKKILLILLIVILSQPLFCNTTADKTVAWLKAKGVAPELIVVIISMIPVIELRGSIPVAIFLFNIPWLEAAVLSIIGNMIPVPFLLLLIDWFFGLISKVKPGRKFTEWLFTRTRRKGKSIEKYEEIGLAIFVGIPLPGTGGWTGALAANIFGLRFWRSMFFIFLGVIMAAIIVTILSLMGTLAL</sequence>
<dbReference type="PANTHER" id="PTHR36007">
    <property type="entry name" value="TRANSPORT PROTEIN-RELATED"/>
    <property type="match status" value="1"/>
</dbReference>
<feature type="transmembrane region" description="Helical" evidence="1">
    <location>
        <begin position="163"/>
        <end position="185"/>
    </location>
</feature>
<evidence type="ECO:0000313" key="3">
    <source>
        <dbReference type="Proteomes" id="UP000002019"/>
    </source>
</evidence>
<feature type="transmembrane region" description="Helical" evidence="1">
    <location>
        <begin position="41"/>
        <end position="60"/>
    </location>
</feature>
<reference evidence="2 3" key="1">
    <citation type="journal article" date="2008" name="J. Bacteriol.">
        <title>'Candidatus Cloacamonas acidaminovorans': genome sequence reconstruction provides a first glimpse of a new bacterial division.</title>
        <authorList>
            <person name="Pelletier E."/>
            <person name="Kreimeyer A."/>
            <person name="Bocs S."/>
            <person name="Rouy Z."/>
            <person name="Gyapay G."/>
            <person name="Chouari R."/>
            <person name="Riviere D."/>
            <person name="Ganesan A."/>
            <person name="Daegelen P."/>
            <person name="Sghir A."/>
            <person name="Cohen G.N."/>
            <person name="Medigue C."/>
            <person name="Weissenbach J."/>
            <person name="Le Paslier D."/>
        </authorList>
    </citation>
    <scope>NUCLEOTIDE SEQUENCE [LARGE SCALE GENOMIC DNA]</scope>
    <source>
        <strain evidence="3">Evry</strain>
    </source>
</reference>
<feature type="transmembrane region" description="Helical" evidence="1">
    <location>
        <begin position="112"/>
        <end position="133"/>
    </location>
</feature>
<keyword evidence="1" id="KW-0812">Transmembrane</keyword>
<dbReference type="KEGG" id="caci:CLOAM1068"/>
<dbReference type="Pfam" id="PF06695">
    <property type="entry name" value="Sm_multidrug_ex"/>
    <property type="match status" value="1"/>
</dbReference>
<accession>B0VHW9</accession>
<dbReference type="eggNOG" id="COG2426">
    <property type="taxonomic scope" value="Bacteria"/>
</dbReference>
<dbReference type="AlphaFoldDB" id="B0VHW9"/>
<keyword evidence="3" id="KW-1185">Reference proteome</keyword>
<keyword evidence="1" id="KW-1133">Transmembrane helix</keyword>
<gene>
    <name evidence="2" type="ordered locus">CLOAM1068</name>
</gene>
<proteinExistence type="predicted"/>
<dbReference type="InterPro" id="IPR009577">
    <property type="entry name" value="Sm_multidrug_ex"/>
</dbReference>
<organism evidence="2 3">
    <name type="scientific">Cloacimonas acidaminovorans (strain Evry)</name>
    <dbReference type="NCBI Taxonomy" id="459349"/>
    <lineage>
        <taxon>Bacteria</taxon>
        <taxon>Pseudomonadati</taxon>
        <taxon>Candidatus Cloacimonadota</taxon>
        <taxon>Candidatus Cloacimonadia</taxon>
        <taxon>Candidatus Cloacimonadales</taxon>
        <taxon>Candidatus Cloacimonadaceae</taxon>
        <taxon>Candidatus Cloacimonas</taxon>
    </lineage>
</organism>
<dbReference type="PANTHER" id="PTHR36007:SF2">
    <property type="entry name" value="TRANSPORT PROTEIN-RELATED"/>
    <property type="match status" value="1"/>
</dbReference>
<name>B0VHW9_CLOAI</name>
<dbReference type="HOGENOM" id="CLU_075669_1_0_0"/>
<dbReference type="STRING" id="459349.CLOAM1068"/>